<reference evidence="1" key="1">
    <citation type="journal article" date="2007" name="Science">
        <title>Draft genome of the filarial nematode parasite Brugia malayi.</title>
        <authorList>
            <person name="Ghedin E."/>
            <person name="Wang S."/>
            <person name="Spiro D."/>
            <person name="Caler E."/>
            <person name="Zhao Q."/>
            <person name="Crabtree J."/>
            <person name="Allen J.E."/>
            <person name="Delcher A.L."/>
            <person name="Guiliano D.B."/>
            <person name="Miranda-Saavedra D."/>
            <person name="Angiuoli S.V."/>
            <person name="Creasy T."/>
            <person name="Amedeo P."/>
            <person name="Haas B."/>
            <person name="El-Sayed N.M."/>
            <person name="Wortman J.R."/>
            <person name="Feldblyum T."/>
            <person name="Tallon L."/>
            <person name="Schatz M."/>
            <person name="Shumway M."/>
            <person name="Koo H."/>
            <person name="Salzberg S.L."/>
            <person name="Schobel S."/>
            <person name="Pertea M."/>
            <person name="Pop M."/>
            <person name="White O."/>
            <person name="Barton G.J."/>
            <person name="Carlow C.K."/>
            <person name="Crawford M.J."/>
            <person name="Daub J."/>
            <person name="Dimmic M.W."/>
            <person name="Estes C.F."/>
            <person name="Foster J.M."/>
            <person name="Ganatra M."/>
            <person name="Gregory W.F."/>
            <person name="Johnson N.M."/>
            <person name="Jin J."/>
            <person name="Komuniecki R."/>
            <person name="Korf I."/>
            <person name="Kumar S."/>
            <person name="Laney S."/>
            <person name="Li B.W."/>
            <person name="Li W."/>
            <person name="Lindblom T.H."/>
            <person name="Lustigman S."/>
            <person name="Ma D."/>
            <person name="Maina C.V."/>
            <person name="Martin D.M."/>
            <person name="McCarter J.P."/>
            <person name="McReynolds L."/>
            <person name="Mitreva M."/>
            <person name="Nutman T.B."/>
            <person name="Parkinson J."/>
            <person name="Peregrin-Alvarez J.M."/>
            <person name="Poole C."/>
            <person name="Ren Q."/>
            <person name="Saunders L."/>
            <person name="Sluder A.E."/>
            <person name="Smith K."/>
            <person name="Stanke M."/>
            <person name="Unnasch T.R."/>
            <person name="Ware J."/>
            <person name="Wei A.D."/>
            <person name="Weil G."/>
            <person name="Williams D.J."/>
            <person name="Zhang Y."/>
            <person name="Williams S.A."/>
            <person name="Fraser-Liggett C."/>
            <person name="Slatko B."/>
            <person name="Blaxter M.L."/>
            <person name="Scott A.L."/>
        </authorList>
    </citation>
    <scope>NUCLEOTIDE SEQUENCE</scope>
    <source>
        <strain evidence="1">FR3</strain>
    </source>
</reference>
<organism evidence="1">
    <name type="scientific">Brugia malayi</name>
    <name type="common">Filarial nematode worm</name>
    <dbReference type="NCBI Taxonomy" id="6279"/>
    <lineage>
        <taxon>Eukaryota</taxon>
        <taxon>Metazoa</taxon>
        <taxon>Ecdysozoa</taxon>
        <taxon>Nematoda</taxon>
        <taxon>Chromadorea</taxon>
        <taxon>Rhabditida</taxon>
        <taxon>Spirurina</taxon>
        <taxon>Spiruromorpha</taxon>
        <taxon>Filarioidea</taxon>
        <taxon>Onchocercidae</taxon>
        <taxon>Brugia</taxon>
    </lineage>
</organism>
<sequence>MGEIGPYRGPALAKYKHMMQHTYGYNSSTGYQSNEHYPSGRHSLGPHLGRRVAHELAMMYDGDNVAMRRPQSSFDAPYSKYLFLSFIIEFFILKVEHKLQAFNMIHLIQ</sequence>
<dbReference type="EMBL" id="LN861792">
    <property type="protein sequence ID" value="CDQ07929.1"/>
    <property type="molecule type" value="Genomic_DNA"/>
</dbReference>
<accession>A0A1I9GAW7</accession>
<protein>
    <submittedName>
        <fullName evidence="1">Bm12260</fullName>
    </submittedName>
</protein>
<evidence type="ECO:0000313" key="1">
    <source>
        <dbReference type="EMBL" id="CDQ07929.1"/>
    </source>
</evidence>
<name>A0A1I9GAW7_BRUMA</name>
<reference evidence="1" key="2">
    <citation type="submission" date="2012-12" db="EMBL/GenBank/DDBJ databases">
        <authorList>
            <consortium name="WormBase Consortium"/>
            <person name="Ghedin E."/>
            <person name="Paulini M."/>
        </authorList>
    </citation>
    <scope>NUCLEOTIDE SEQUENCE</scope>
    <source>
        <strain evidence="1">FR3</strain>
    </source>
</reference>
<proteinExistence type="predicted"/>
<dbReference type="AlphaFoldDB" id="A0A1I9GAW7"/>
<gene>
    <name evidence="1" type="primary">Bm12260</name>
    <name evidence="1" type="ORF">BM_Bm12260</name>
</gene>